<accession>A0A140L7D8</accession>
<dbReference type="Pfam" id="PF13450">
    <property type="entry name" value="NAD_binding_8"/>
    <property type="match status" value="1"/>
</dbReference>
<dbReference type="InterPro" id="IPR050407">
    <property type="entry name" value="Geranylgeranyl_reductase"/>
</dbReference>
<proteinExistence type="predicted"/>
<evidence type="ECO:0000313" key="2">
    <source>
        <dbReference type="Proteomes" id="UP000070456"/>
    </source>
</evidence>
<dbReference type="InterPro" id="IPR036188">
    <property type="entry name" value="FAD/NAD-bd_sf"/>
</dbReference>
<dbReference type="AlphaFoldDB" id="A0A140L7D8"/>
<keyword evidence="2" id="KW-1185">Reference proteome</keyword>
<organism evidence="1 2">
    <name type="scientific">Thermotalea metallivorans</name>
    <dbReference type="NCBI Taxonomy" id="520762"/>
    <lineage>
        <taxon>Bacteria</taxon>
        <taxon>Bacillati</taxon>
        <taxon>Bacillota</taxon>
        <taxon>Clostridia</taxon>
        <taxon>Peptostreptococcales</taxon>
        <taxon>Thermotaleaceae</taxon>
        <taxon>Thermotalea</taxon>
    </lineage>
</organism>
<dbReference type="STRING" id="520762.AN619_09940"/>
<dbReference type="PANTHER" id="PTHR42685:SF18">
    <property type="entry name" value="DIGERANYLGERANYLGLYCEROPHOSPHOLIPID REDUCTASE"/>
    <property type="match status" value="1"/>
</dbReference>
<dbReference type="Proteomes" id="UP000070456">
    <property type="component" value="Unassembled WGS sequence"/>
</dbReference>
<gene>
    <name evidence="1" type="ORF">AN619_09940</name>
</gene>
<reference evidence="1 2" key="1">
    <citation type="submission" date="2015-12" db="EMBL/GenBank/DDBJ databases">
        <title>Draft genome sequence of the thermoanaerobe Thermotalea metallivorans, an isolate from the runoff channel of the Great Artesian Basin, Australia.</title>
        <authorList>
            <person name="Patel B.K."/>
        </authorList>
    </citation>
    <scope>NUCLEOTIDE SEQUENCE [LARGE SCALE GENOMIC DNA]</scope>
    <source>
        <strain evidence="1 2">B2-1</strain>
    </source>
</reference>
<dbReference type="PANTHER" id="PTHR42685">
    <property type="entry name" value="GERANYLGERANYL DIPHOSPHATE REDUCTASE"/>
    <property type="match status" value="1"/>
</dbReference>
<dbReference type="Gene3D" id="3.50.50.60">
    <property type="entry name" value="FAD/NAD(P)-binding domain"/>
    <property type="match status" value="1"/>
</dbReference>
<evidence type="ECO:0000313" key="1">
    <source>
        <dbReference type="EMBL" id="KXG76463.1"/>
    </source>
</evidence>
<dbReference type="SUPFAM" id="SSF51905">
    <property type="entry name" value="FAD/NAD(P)-binding domain"/>
    <property type="match status" value="1"/>
</dbReference>
<name>A0A140L7D8_9FIRM</name>
<dbReference type="RefSeq" id="WP_068555365.1">
    <property type="nucleotide sequence ID" value="NZ_LOEE01000027.1"/>
</dbReference>
<dbReference type="EMBL" id="LOEE01000027">
    <property type="protein sequence ID" value="KXG76463.1"/>
    <property type="molecule type" value="Genomic_DNA"/>
</dbReference>
<sequence length="353" mass="40272">MKVAIVGAGLSGLCCAYELERHHIIPTLFEKEKKLPSGFSYPEAIIELLERPITDIFQILSDRYDLQLHPISPINKIEFYSSKETAVIEGNLGFITARRSHENSLERQLLNKIQGEIIYNIVPKYSDLIKEYDYIVIATGDTAYTQEFQPFQTDVRADMVLAQIEGEFNPDTVQMWLNNDFAPKGYCYILPMNKTTALAAIGSPLIQSNIKEHWNHFVKNCGRQFTVLETRDAKDYIMGRPASGRIGNVFFIGNAGGFIMPSFGFGQTPVMLSGIKAARAIALGEDYDAFFKQMQRDYVLSLTMRRLWERMENHHFDSLVKALNRPLAKKIFENKRINFLKLATQLLSPILKE</sequence>
<comment type="caution">
    <text evidence="1">The sequence shown here is derived from an EMBL/GenBank/DDBJ whole genome shotgun (WGS) entry which is preliminary data.</text>
</comment>
<protein>
    <submittedName>
        <fullName evidence="1">Uncharacterized protein</fullName>
    </submittedName>
</protein>